<dbReference type="InterPro" id="IPR013024">
    <property type="entry name" value="GGCT-like"/>
</dbReference>
<dbReference type="CDD" id="cd06661">
    <property type="entry name" value="GGCT_like"/>
    <property type="match status" value="1"/>
</dbReference>
<keyword evidence="2" id="KW-1185">Reference proteome</keyword>
<dbReference type="SUPFAM" id="SSF110857">
    <property type="entry name" value="Gamma-glutamyl cyclotransferase-like"/>
    <property type="match status" value="1"/>
</dbReference>
<dbReference type="EMBL" id="JBAKIA010000015">
    <property type="protein sequence ID" value="MEJ8476081.1"/>
    <property type="molecule type" value="Genomic_DNA"/>
</dbReference>
<proteinExistence type="predicted"/>
<comment type="caution">
    <text evidence="1">The sequence shown here is derived from an EMBL/GenBank/DDBJ whole genome shotgun (WGS) entry which is preliminary data.</text>
</comment>
<sequence length="197" mass="22130">MTITYFGYGSLVNIETLSKDTSVSPGTLTGWVREWRIQGGNSFGRSVCALGVVPDKDTSIRGVAAREPKEGLAKLDLREDNYYRVADIGADFHCDELGQPGADDMFLYRSKPENYGWGSDEHPILQSYLDCVLAGFHAFWGEDGITHFIETTRGWHVPILAERDAPIYPRSIQLTAELKDMIDSHLLDQKVRYISLK</sequence>
<organism evidence="1 2">
    <name type="scientific">Roseibium algae</name>
    <dbReference type="NCBI Taxonomy" id="3123038"/>
    <lineage>
        <taxon>Bacteria</taxon>
        <taxon>Pseudomonadati</taxon>
        <taxon>Pseudomonadota</taxon>
        <taxon>Alphaproteobacteria</taxon>
        <taxon>Hyphomicrobiales</taxon>
        <taxon>Stappiaceae</taxon>
        <taxon>Roseibium</taxon>
    </lineage>
</organism>
<accession>A0ABU8TPI3</accession>
<dbReference type="Gene3D" id="3.10.490.10">
    <property type="entry name" value="Gamma-glutamyl cyclotransferase-like"/>
    <property type="match status" value="1"/>
</dbReference>
<gene>
    <name evidence="1" type="ORF">V6575_18475</name>
</gene>
<dbReference type="Proteomes" id="UP001385499">
    <property type="component" value="Unassembled WGS sequence"/>
</dbReference>
<evidence type="ECO:0000313" key="1">
    <source>
        <dbReference type="EMBL" id="MEJ8476081.1"/>
    </source>
</evidence>
<evidence type="ECO:0000313" key="2">
    <source>
        <dbReference type="Proteomes" id="UP001385499"/>
    </source>
</evidence>
<dbReference type="RefSeq" id="WP_340276433.1">
    <property type="nucleotide sequence ID" value="NZ_JBAKIA010000015.1"/>
</dbReference>
<protein>
    <submittedName>
        <fullName evidence="1">Gamma-glutamylcyclotransferase family protein</fullName>
    </submittedName>
</protein>
<reference evidence="1 2" key="1">
    <citation type="submission" date="2024-02" db="EMBL/GenBank/DDBJ databases">
        <title>Roseibium algae sp. nov., isolated from marine alga (Grateloupia sp.), showing potential in myo-inositol conversion.</title>
        <authorList>
            <person name="Wang Y."/>
        </authorList>
    </citation>
    <scope>NUCLEOTIDE SEQUENCE [LARGE SCALE GENOMIC DNA]</scope>
    <source>
        <strain evidence="1 2">H3510</strain>
    </source>
</reference>
<dbReference type="InterPro" id="IPR036568">
    <property type="entry name" value="GGCT-like_sf"/>
</dbReference>
<name>A0ABU8TPI3_9HYPH</name>